<gene>
    <name evidence="2" type="ORF">IWX46DRAFT_168665</name>
</gene>
<evidence type="ECO:0000256" key="1">
    <source>
        <dbReference type="SAM" id="SignalP"/>
    </source>
</evidence>
<name>A0ABR1M410_9PEZI</name>
<evidence type="ECO:0000313" key="2">
    <source>
        <dbReference type="EMBL" id="KAK7541695.1"/>
    </source>
</evidence>
<keyword evidence="3" id="KW-1185">Reference proteome</keyword>
<protein>
    <recommendedName>
        <fullName evidence="4">Secreted protein</fullName>
    </recommendedName>
</protein>
<comment type="caution">
    <text evidence="2">The sequence shown here is derived from an EMBL/GenBank/DDBJ whole genome shotgun (WGS) entry which is preliminary data.</text>
</comment>
<proteinExistence type="predicted"/>
<reference evidence="2 3" key="1">
    <citation type="submission" date="2024-04" db="EMBL/GenBank/DDBJ databases">
        <title>Phyllosticta paracitricarpa is synonymous to the EU quarantine fungus P. citricarpa based on phylogenomic analyses.</title>
        <authorList>
            <consortium name="Lawrence Berkeley National Laboratory"/>
            <person name="Van Ingen-Buijs V.A."/>
            <person name="Van Westerhoven A.C."/>
            <person name="Haridas S."/>
            <person name="Skiadas P."/>
            <person name="Martin F."/>
            <person name="Groenewald J.Z."/>
            <person name="Crous P.W."/>
            <person name="Seidl M.F."/>
        </authorList>
    </citation>
    <scope>NUCLEOTIDE SEQUENCE [LARGE SCALE GENOMIC DNA]</scope>
    <source>
        <strain evidence="2 3">CBS 122670</strain>
    </source>
</reference>
<feature type="signal peptide" evidence="1">
    <location>
        <begin position="1"/>
        <end position="33"/>
    </location>
</feature>
<evidence type="ECO:0000313" key="3">
    <source>
        <dbReference type="Proteomes" id="UP001365128"/>
    </source>
</evidence>
<dbReference type="EMBL" id="JBBPDW010000023">
    <property type="protein sequence ID" value="KAK7541695.1"/>
    <property type="molecule type" value="Genomic_DNA"/>
</dbReference>
<accession>A0ABR1M410</accession>
<feature type="chain" id="PRO_5046223301" description="Secreted protein" evidence="1">
    <location>
        <begin position="34"/>
        <end position="122"/>
    </location>
</feature>
<sequence length="122" mass="13227">MQGRCGKRSPHTWRRHGILMAFFFFSFSQPTQQKPSAPYYTSSSSAWACYAGTLRSAPGTVDQNSIDLSAKTAQKGEAAGQQRGNKKCWAHRHLTGRSAGGVAVVMQKEVGAVPGLSCHDVR</sequence>
<organism evidence="2 3">
    <name type="scientific">Phyllosticta citricarpa</name>
    <dbReference type="NCBI Taxonomy" id="55181"/>
    <lineage>
        <taxon>Eukaryota</taxon>
        <taxon>Fungi</taxon>
        <taxon>Dikarya</taxon>
        <taxon>Ascomycota</taxon>
        <taxon>Pezizomycotina</taxon>
        <taxon>Dothideomycetes</taxon>
        <taxon>Dothideomycetes incertae sedis</taxon>
        <taxon>Botryosphaeriales</taxon>
        <taxon>Phyllostictaceae</taxon>
        <taxon>Phyllosticta</taxon>
    </lineage>
</organism>
<keyword evidence="1" id="KW-0732">Signal</keyword>
<evidence type="ECO:0008006" key="4">
    <source>
        <dbReference type="Google" id="ProtNLM"/>
    </source>
</evidence>
<dbReference type="Proteomes" id="UP001365128">
    <property type="component" value="Unassembled WGS sequence"/>
</dbReference>